<accession>A0A975GQ86</accession>
<evidence type="ECO:0000256" key="1">
    <source>
        <dbReference type="ARBA" id="ARBA00004571"/>
    </source>
</evidence>
<dbReference type="InterPro" id="IPR037066">
    <property type="entry name" value="Plug_dom_sf"/>
</dbReference>
<dbReference type="SUPFAM" id="SSF56935">
    <property type="entry name" value="Porins"/>
    <property type="match status" value="1"/>
</dbReference>
<keyword evidence="7 10" id="KW-0472">Membrane</keyword>
<evidence type="ECO:0000256" key="11">
    <source>
        <dbReference type="RuleBase" id="RU003357"/>
    </source>
</evidence>
<evidence type="ECO:0000259" key="12">
    <source>
        <dbReference type="Pfam" id="PF00593"/>
    </source>
</evidence>
<comment type="subcellular location">
    <subcellularLocation>
        <location evidence="1 10">Cell outer membrane</location>
        <topology evidence="1 10">Multi-pass membrane protein</topology>
    </subcellularLocation>
</comment>
<keyword evidence="2 10" id="KW-0813">Transport</keyword>
<dbReference type="Proteomes" id="UP000663722">
    <property type="component" value="Chromosome"/>
</dbReference>
<dbReference type="Gene3D" id="2.40.170.20">
    <property type="entry name" value="TonB-dependent receptor, beta-barrel domain"/>
    <property type="match status" value="1"/>
</dbReference>
<dbReference type="Gene3D" id="2.170.130.10">
    <property type="entry name" value="TonB-dependent receptor, plug domain"/>
    <property type="match status" value="1"/>
</dbReference>
<dbReference type="PROSITE" id="PS52016">
    <property type="entry name" value="TONB_DEPENDENT_REC_3"/>
    <property type="match status" value="1"/>
</dbReference>
<dbReference type="GO" id="GO:0015344">
    <property type="term" value="F:siderophore uptake transmembrane transporter activity"/>
    <property type="evidence" value="ECO:0007669"/>
    <property type="project" value="TreeGrafter"/>
</dbReference>
<dbReference type="Pfam" id="PF00593">
    <property type="entry name" value="TonB_dep_Rec_b-barrel"/>
    <property type="match status" value="1"/>
</dbReference>
<keyword evidence="8 14" id="KW-0675">Receptor</keyword>
<dbReference type="InterPro" id="IPR000531">
    <property type="entry name" value="Beta-barrel_TonB"/>
</dbReference>
<dbReference type="GO" id="GO:0009279">
    <property type="term" value="C:cell outer membrane"/>
    <property type="evidence" value="ECO:0007669"/>
    <property type="project" value="UniProtKB-SubCell"/>
</dbReference>
<gene>
    <name evidence="14" type="ORF">dnm_056780</name>
</gene>
<reference evidence="14" key="1">
    <citation type="journal article" date="2021" name="Microb. Physiol.">
        <title>Proteogenomic Insights into the Physiology of Marine, Sulfate-Reducing, Filamentous Desulfonema limicola and Desulfonema magnum.</title>
        <authorList>
            <person name="Schnaars V."/>
            <person name="Wohlbrand L."/>
            <person name="Scheve S."/>
            <person name="Hinrichs C."/>
            <person name="Reinhardt R."/>
            <person name="Rabus R."/>
        </authorList>
    </citation>
    <scope>NUCLEOTIDE SEQUENCE</scope>
    <source>
        <strain evidence="14">4be13</strain>
    </source>
</reference>
<keyword evidence="15" id="KW-1185">Reference proteome</keyword>
<evidence type="ECO:0000256" key="7">
    <source>
        <dbReference type="ARBA" id="ARBA00023136"/>
    </source>
</evidence>
<dbReference type="InterPro" id="IPR039426">
    <property type="entry name" value="TonB-dep_rcpt-like"/>
</dbReference>
<evidence type="ECO:0000256" key="6">
    <source>
        <dbReference type="ARBA" id="ARBA00023077"/>
    </source>
</evidence>
<dbReference type="KEGG" id="dmm:dnm_056780"/>
<keyword evidence="3 10" id="KW-1134">Transmembrane beta strand</keyword>
<dbReference type="CDD" id="cd01347">
    <property type="entry name" value="ligand_gated_channel"/>
    <property type="match status" value="1"/>
</dbReference>
<keyword evidence="6 11" id="KW-0798">TonB box</keyword>
<feature type="domain" description="TonB-dependent receptor plug" evidence="13">
    <location>
        <begin position="69"/>
        <end position="175"/>
    </location>
</feature>
<sequence>MKLTQFIFSIWMLFFFAIISASHGLAQNDFLSAMQIADAELEDELKWLHAESVVMTEIATRTEMDAELVPGMVTVLFGPDLEVRGVRTVFEALELVPGLNVSLNNVGLEQVSVRGVGGAFFSGNLKILLDGISLNDSMSAAGYVLYNMPVEQIDRIEIIRGPGSVIYGEYAYAGVVAVTTRKGVHQIHGYYTSHDRYGGGGILSYTLPEKDFSLNLNLSGWKSDRSDTESGEDKLYPMGFGEFSYASAPFNDALESGLMNLTLDYKDFSLSGQYALNGRGDYFGFLYFLPPEDDQILQTHEHWAVEARQQLNFSEGLKTELKLGWRRYKNNLDRSVGIPVALYPPEGAIAGSRYEEREFYTGAEMICNNRFLLKNTFLLGLKYSDIEIQDVWTDSNERTGEKVMERYQGDQAFIPEGQKREIRSLYAEDMFDIANDFTITLGLRYDKYSDNVGEHLTPRGSLVWRLTDHQFFKVQYAEAFRPPTFTELYSQRNTIIAGNPDLDSEHIHTSEFGYIFRNEKTTVRMTLFYSKLTDNIEHPASSSVQSDGHIQYVNGGDIRMKGFEFEFQQIMRDALRLDGNISFADTEDTDTGEAVEGAAKWMGNIGVAYHLWEDSVLSLQYHYVGKRSRGPADGRDDLKAYDTTDFTLNFLNVFTRGMTLRTGIRNLFDKDIRYPAPAGTYPDDFPSQGREWWAQFSYDFQ</sequence>
<evidence type="ECO:0000256" key="3">
    <source>
        <dbReference type="ARBA" id="ARBA00022452"/>
    </source>
</evidence>
<evidence type="ECO:0000256" key="2">
    <source>
        <dbReference type="ARBA" id="ARBA00022448"/>
    </source>
</evidence>
<evidence type="ECO:0000259" key="13">
    <source>
        <dbReference type="Pfam" id="PF07715"/>
    </source>
</evidence>
<dbReference type="PANTHER" id="PTHR30069:SF29">
    <property type="entry name" value="HEMOGLOBIN AND HEMOGLOBIN-HAPTOGLOBIN-BINDING PROTEIN 1-RELATED"/>
    <property type="match status" value="1"/>
</dbReference>
<organism evidence="14 15">
    <name type="scientific">Desulfonema magnum</name>
    <dbReference type="NCBI Taxonomy" id="45655"/>
    <lineage>
        <taxon>Bacteria</taxon>
        <taxon>Pseudomonadati</taxon>
        <taxon>Thermodesulfobacteriota</taxon>
        <taxon>Desulfobacteria</taxon>
        <taxon>Desulfobacterales</taxon>
        <taxon>Desulfococcaceae</taxon>
        <taxon>Desulfonema</taxon>
    </lineage>
</organism>
<comment type="similarity">
    <text evidence="10 11">Belongs to the TonB-dependent receptor family.</text>
</comment>
<dbReference type="EMBL" id="CP061800">
    <property type="protein sequence ID" value="QTA89622.1"/>
    <property type="molecule type" value="Genomic_DNA"/>
</dbReference>
<evidence type="ECO:0000313" key="14">
    <source>
        <dbReference type="EMBL" id="QTA89622.1"/>
    </source>
</evidence>
<evidence type="ECO:0000313" key="15">
    <source>
        <dbReference type="Proteomes" id="UP000663722"/>
    </source>
</evidence>
<evidence type="ECO:0000256" key="10">
    <source>
        <dbReference type="PROSITE-ProRule" id="PRU01360"/>
    </source>
</evidence>
<keyword evidence="5" id="KW-0732">Signal</keyword>
<name>A0A975GQ86_9BACT</name>
<evidence type="ECO:0000256" key="5">
    <source>
        <dbReference type="ARBA" id="ARBA00022729"/>
    </source>
</evidence>
<evidence type="ECO:0000256" key="4">
    <source>
        <dbReference type="ARBA" id="ARBA00022692"/>
    </source>
</evidence>
<dbReference type="InterPro" id="IPR036942">
    <property type="entry name" value="Beta-barrel_TonB_sf"/>
</dbReference>
<keyword evidence="9 10" id="KW-0998">Cell outer membrane</keyword>
<dbReference type="RefSeq" id="WP_207678160.1">
    <property type="nucleotide sequence ID" value="NZ_CP061800.1"/>
</dbReference>
<protein>
    <submittedName>
        <fullName evidence="14">TonB-dependent receptor domain-containing protein</fullName>
    </submittedName>
</protein>
<dbReference type="PANTHER" id="PTHR30069">
    <property type="entry name" value="TONB-DEPENDENT OUTER MEMBRANE RECEPTOR"/>
    <property type="match status" value="1"/>
</dbReference>
<evidence type="ECO:0000256" key="8">
    <source>
        <dbReference type="ARBA" id="ARBA00023170"/>
    </source>
</evidence>
<dbReference type="AlphaFoldDB" id="A0A975GQ86"/>
<dbReference type="InterPro" id="IPR012910">
    <property type="entry name" value="Plug_dom"/>
</dbReference>
<dbReference type="Pfam" id="PF07715">
    <property type="entry name" value="Plug"/>
    <property type="match status" value="1"/>
</dbReference>
<feature type="domain" description="TonB-dependent receptor-like beta-barrel" evidence="12">
    <location>
        <begin position="255"/>
        <end position="667"/>
    </location>
</feature>
<proteinExistence type="inferred from homology"/>
<dbReference type="GO" id="GO:0044718">
    <property type="term" value="P:siderophore transmembrane transport"/>
    <property type="evidence" value="ECO:0007669"/>
    <property type="project" value="TreeGrafter"/>
</dbReference>
<keyword evidence="4 10" id="KW-0812">Transmembrane</keyword>
<evidence type="ECO:0000256" key="9">
    <source>
        <dbReference type="ARBA" id="ARBA00023237"/>
    </source>
</evidence>